<keyword evidence="4" id="KW-1185">Reference proteome</keyword>
<dbReference type="EMBL" id="JAPEUR010000260">
    <property type="protein sequence ID" value="KAJ4313369.1"/>
    <property type="molecule type" value="Genomic_DNA"/>
</dbReference>
<gene>
    <name evidence="3" type="ORF">N0V84_009446</name>
</gene>
<keyword evidence="2" id="KW-0472">Membrane</keyword>
<keyword evidence="2" id="KW-0812">Transmembrane</keyword>
<organism evidence="3 4">
    <name type="scientific">Fusarium piperis</name>
    <dbReference type="NCBI Taxonomy" id="1435070"/>
    <lineage>
        <taxon>Eukaryota</taxon>
        <taxon>Fungi</taxon>
        <taxon>Dikarya</taxon>
        <taxon>Ascomycota</taxon>
        <taxon>Pezizomycotina</taxon>
        <taxon>Sordariomycetes</taxon>
        <taxon>Hypocreomycetidae</taxon>
        <taxon>Hypocreales</taxon>
        <taxon>Nectriaceae</taxon>
        <taxon>Fusarium</taxon>
        <taxon>Fusarium solani species complex</taxon>
    </lineage>
</organism>
<comment type="caution">
    <text evidence="3">The sequence shown here is derived from an EMBL/GenBank/DDBJ whole genome shotgun (WGS) entry which is preliminary data.</text>
</comment>
<dbReference type="OrthoDB" id="5080160at2759"/>
<accession>A0A9W8W679</accession>
<keyword evidence="2" id="KW-1133">Transmembrane helix</keyword>
<feature type="transmembrane region" description="Helical" evidence="2">
    <location>
        <begin position="61"/>
        <end position="80"/>
    </location>
</feature>
<dbReference type="Proteomes" id="UP001140502">
    <property type="component" value="Unassembled WGS sequence"/>
</dbReference>
<name>A0A9W8W679_9HYPO</name>
<evidence type="ECO:0000313" key="4">
    <source>
        <dbReference type="Proteomes" id="UP001140502"/>
    </source>
</evidence>
<protein>
    <submittedName>
        <fullName evidence="3">Uncharacterized protein</fullName>
    </submittedName>
</protein>
<proteinExistence type="predicted"/>
<sequence length="192" mass="20303">MTLKADPASIAIILSVSGVISMLLYRLRLGRVALVVAFGVIVPHLLPLMKSQSFADEAISCIREYAVFMALIASALAMGLPCAIPGTRQTDDIANKEMNSLAPGARSRTGTPKSSVGDPLETKSDIGPLLFGYMDGAKLQPPDSASSEVSTLTLSLDSRHDPARIFEILGWVKTVGQGGHGQEDETTVPPQV</sequence>
<feature type="transmembrane region" description="Helical" evidence="2">
    <location>
        <begin position="31"/>
        <end position="49"/>
    </location>
</feature>
<dbReference type="AlphaFoldDB" id="A0A9W8W679"/>
<reference evidence="3" key="1">
    <citation type="submission" date="2022-10" db="EMBL/GenBank/DDBJ databases">
        <title>Tapping the CABI collections for fungal endophytes: first genome assemblies for Collariella, Neodidymelliopsis, Ascochyta clinopodiicola, Didymella pomorum, Didymosphaeria variabile, Neocosmospora piperis and Neocucurbitaria cava.</title>
        <authorList>
            <person name="Hill R."/>
        </authorList>
    </citation>
    <scope>NUCLEOTIDE SEQUENCE</scope>
    <source>
        <strain evidence="3">IMI 366586</strain>
    </source>
</reference>
<evidence type="ECO:0000256" key="1">
    <source>
        <dbReference type="SAM" id="MobiDB-lite"/>
    </source>
</evidence>
<feature type="region of interest" description="Disordered" evidence="1">
    <location>
        <begin position="100"/>
        <end position="119"/>
    </location>
</feature>
<feature type="transmembrane region" description="Helical" evidence="2">
    <location>
        <begin position="7"/>
        <end position="25"/>
    </location>
</feature>
<evidence type="ECO:0000313" key="3">
    <source>
        <dbReference type="EMBL" id="KAJ4313369.1"/>
    </source>
</evidence>
<evidence type="ECO:0000256" key="2">
    <source>
        <dbReference type="SAM" id="Phobius"/>
    </source>
</evidence>